<dbReference type="AlphaFoldDB" id="F0ZI52"/>
<accession>F0ZI52</accession>
<dbReference type="PROSITE" id="PS00175">
    <property type="entry name" value="PG_MUTASE"/>
    <property type="match status" value="1"/>
</dbReference>
<organism evidence="4 5">
    <name type="scientific">Dictyostelium purpureum</name>
    <name type="common">Slime mold</name>
    <dbReference type="NCBI Taxonomy" id="5786"/>
    <lineage>
        <taxon>Eukaryota</taxon>
        <taxon>Amoebozoa</taxon>
        <taxon>Evosea</taxon>
        <taxon>Eumycetozoa</taxon>
        <taxon>Dictyostelia</taxon>
        <taxon>Dictyosteliales</taxon>
        <taxon>Dictyosteliaceae</taxon>
        <taxon>Dictyostelium</taxon>
    </lineage>
</organism>
<dbReference type="OrthoDB" id="496981at2759"/>
<keyword evidence="5" id="KW-1185">Reference proteome</keyword>
<feature type="binding site" evidence="3">
    <location>
        <begin position="8"/>
        <end position="15"/>
    </location>
    <ligand>
        <name>substrate</name>
    </ligand>
</feature>
<evidence type="ECO:0000313" key="4">
    <source>
        <dbReference type="EMBL" id="EGC36400.1"/>
    </source>
</evidence>
<dbReference type="InterPro" id="IPR050275">
    <property type="entry name" value="PGM_Phosphatase"/>
</dbReference>
<dbReference type="EMBL" id="GL871028">
    <property type="protein sequence ID" value="EGC36400.1"/>
    <property type="molecule type" value="Genomic_DNA"/>
</dbReference>
<gene>
    <name evidence="4" type="ORF">DICPUDRAFT_31945</name>
</gene>
<reference evidence="5" key="1">
    <citation type="journal article" date="2011" name="Genome Biol.">
        <title>Comparative genomics of the social amoebae Dictyostelium discoideum and Dictyostelium purpureum.</title>
        <authorList>
            <consortium name="US DOE Joint Genome Institute (JGI-PGF)"/>
            <person name="Sucgang R."/>
            <person name="Kuo A."/>
            <person name="Tian X."/>
            <person name="Salerno W."/>
            <person name="Parikh A."/>
            <person name="Feasley C.L."/>
            <person name="Dalin E."/>
            <person name="Tu H."/>
            <person name="Huang E."/>
            <person name="Barry K."/>
            <person name="Lindquist E."/>
            <person name="Shapiro H."/>
            <person name="Bruce D."/>
            <person name="Schmutz J."/>
            <person name="Salamov A."/>
            <person name="Fey P."/>
            <person name="Gaudet P."/>
            <person name="Anjard C."/>
            <person name="Babu M.M."/>
            <person name="Basu S."/>
            <person name="Bushmanova Y."/>
            <person name="van der Wel H."/>
            <person name="Katoh-Kurasawa M."/>
            <person name="Dinh C."/>
            <person name="Coutinho P.M."/>
            <person name="Saito T."/>
            <person name="Elias M."/>
            <person name="Schaap P."/>
            <person name="Kay R.R."/>
            <person name="Henrissat B."/>
            <person name="Eichinger L."/>
            <person name="Rivero F."/>
            <person name="Putnam N.H."/>
            <person name="West C.M."/>
            <person name="Loomis W.F."/>
            <person name="Chisholm R.L."/>
            <person name="Shaulsky G."/>
            <person name="Strassmann J.E."/>
            <person name="Queller D.C."/>
            <person name="Kuspa A."/>
            <person name="Grigoriev I.V."/>
        </authorList>
    </citation>
    <scope>NUCLEOTIDE SEQUENCE [LARGE SCALE GENOMIC DNA]</scope>
    <source>
        <strain evidence="5">QSDP1</strain>
    </source>
</reference>
<dbReference type="OMA" id="LWNFSWM"/>
<dbReference type="VEuPathDB" id="AmoebaDB:DICPUDRAFT_31945"/>
<dbReference type="Pfam" id="PF00300">
    <property type="entry name" value="His_Phos_1"/>
    <property type="match status" value="1"/>
</dbReference>
<sequence>MKTIYLIRHGESTFNVAYDNKVDPYLFDARLTQVGENQASQLSEHVMEHLKDVELVITSPLTRALETTKRSLSKLLESNSNIKCIVSPLHREVLMTSDDNGRERSIIEKEYPEFDFQSLEERWWIPEFCPELKSDLSIDTHKVFMKTPFRESESLFLERIRQFKQLLLSRPESNIAVVGHGDFFYYLLDEKMEDIPNCKIIKWLIDSTVEPSYLNF</sequence>
<feature type="binding site" evidence="3">
    <location>
        <position position="63"/>
    </location>
    <ligand>
        <name>substrate</name>
    </ligand>
</feature>
<dbReference type="GO" id="GO:0005737">
    <property type="term" value="C:cytoplasm"/>
    <property type="evidence" value="ECO:0000318"/>
    <property type="project" value="GO_Central"/>
</dbReference>
<dbReference type="eggNOG" id="KOG4754">
    <property type="taxonomic scope" value="Eukaryota"/>
</dbReference>
<dbReference type="InterPro" id="IPR029033">
    <property type="entry name" value="His_PPase_superfam"/>
</dbReference>
<evidence type="ECO:0008006" key="6">
    <source>
        <dbReference type="Google" id="ProtNLM"/>
    </source>
</evidence>
<dbReference type="GeneID" id="10500741"/>
<dbReference type="PANTHER" id="PTHR48100:SF1">
    <property type="entry name" value="HISTIDINE PHOSPHATASE FAMILY PROTEIN-RELATED"/>
    <property type="match status" value="1"/>
</dbReference>
<dbReference type="InterPro" id="IPR001345">
    <property type="entry name" value="PG/BPGM_mutase_AS"/>
</dbReference>
<dbReference type="PANTHER" id="PTHR48100">
    <property type="entry name" value="BROAD-SPECIFICITY PHOSPHATASE YOR283W-RELATED"/>
    <property type="match status" value="1"/>
</dbReference>
<keyword evidence="2" id="KW-0413">Isomerase</keyword>
<dbReference type="KEGG" id="dpp:DICPUDRAFT_31945"/>
<dbReference type="Proteomes" id="UP000001064">
    <property type="component" value="Unassembled WGS sequence"/>
</dbReference>
<name>F0ZI52_DICPU</name>
<dbReference type="InParanoid" id="F0ZI52"/>
<evidence type="ECO:0000256" key="3">
    <source>
        <dbReference type="PIRSR" id="PIRSR613078-2"/>
    </source>
</evidence>
<dbReference type="Gene3D" id="3.40.50.1240">
    <property type="entry name" value="Phosphoglycerate mutase-like"/>
    <property type="match status" value="1"/>
</dbReference>
<protein>
    <recommendedName>
        <fullName evidence="6">Phosphoglycerate mutase family protein</fullName>
    </recommendedName>
</protein>
<proteinExistence type="predicted"/>
<dbReference type="GO" id="GO:0016791">
    <property type="term" value="F:phosphatase activity"/>
    <property type="evidence" value="ECO:0000318"/>
    <property type="project" value="GO_Central"/>
</dbReference>
<evidence type="ECO:0000313" key="5">
    <source>
        <dbReference type="Proteomes" id="UP000001064"/>
    </source>
</evidence>
<dbReference type="InterPro" id="IPR013078">
    <property type="entry name" value="His_Pase_superF_clade-1"/>
</dbReference>
<dbReference type="RefSeq" id="XP_003287097.1">
    <property type="nucleotide sequence ID" value="XM_003287049.1"/>
</dbReference>
<dbReference type="SUPFAM" id="SSF53254">
    <property type="entry name" value="Phosphoglycerate mutase-like"/>
    <property type="match status" value="1"/>
</dbReference>
<dbReference type="CDD" id="cd07067">
    <property type="entry name" value="HP_PGM_like"/>
    <property type="match status" value="1"/>
</dbReference>
<keyword evidence="1" id="KW-0324">Glycolysis</keyword>
<dbReference type="SMART" id="SM00855">
    <property type="entry name" value="PGAM"/>
    <property type="match status" value="1"/>
</dbReference>
<evidence type="ECO:0000256" key="1">
    <source>
        <dbReference type="ARBA" id="ARBA00023152"/>
    </source>
</evidence>
<evidence type="ECO:0000256" key="2">
    <source>
        <dbReference type="ARBA" id="ARBA00023235"/>
    </source>
</evidence>